<keyword evidence="2" id="KW-0732">Signal</keyword>
<protein>
    <recommendedName>
        <fullName evidence="5">Type I cytokine receptor cytokine-binding domain-containing protein</fullName>
    </recommendedName>
</protein>
<dbReference type="InterPro" id="IPR013783">
    <property type="entry name" value="Ig-like_fold"/>
</dbReference>
<reference evidence="3 4" key="1">
    <citation type="submission" date="2018-11" db="EMBL/GenBank/DDBJ databases">
        <authorList>
            <person name="Lopez-Roques C."/>
            <person name="Donnadieu C."/>
            <person name="Bouchez O."/>
            <person name="Klopp C."/>
            <person name="Cabau C."/>
            <person name="Zahm M."/>
        </authorList>
    </citation>
    <scope>NUCLEOTIDE SEQUENCE [LARGE SCALE GENOMIC DNA]</scope>
    <source>
        <strain evidence="3">RS831</strain>
        <tissue evidence="3">Whole body</tissue>
    </source>
</reference>
<dbReference type="AlphaFoldDB" id="A0A3S2NVB9"/>
<feature type="signal peptide" evidence="2">
    <location>
        <begin position="1"/>
        <end position="22"/>
    </location>
</feature>
<gene>
    <name evidence="3" type="ORF">OJAV_G00178330</name>
</gene>
<feature type="chain" id="PRO_5018791708" description="Type I cytokine receptor cytokine-binding domain-containing protein" evidence="2">
    <location>
        <begin position="23"/>
        <end position="379"/>
    </location>
</feature>
<evidence type="ECO:0000313" key="3">
    <source>
        <dbReference type="EMBL" id="RVE60180.1"/>
    </source>
</evidence>
<dbReference type="SUPFAM" id="SSF49265">
    <property type="entry name" value="Fibronectin type III"/>
    <property type="match status" value="1"/>
</dbReference>
<sequence length="379" mass="42738">MAPSLERIVLSFLLVFLEIASGHVLPPRNLSIRWINDFEPELSWEPPAHPMTNCTYTLIYRGQSEDSEESIAKLEKQKQILNNFQMGGGFLQWSVRTFCDSGESEAAVMTVIYPELVKDLQCYGYTATVTKCSWLPATNASDVGFFWTDVPDSPPVHECLPSVQSLRRSCDVHISNDQEFNILINGTLNNMLVKNTFLGDPLSAVRPPPLNWTVTKKNQKFKISWIPPNILSLTQWNFIITVKECGETKKLEVHDRTSYLFDVKDQCAYCMMIRAESSEGSSPASEEKCFDASGGNHGLLYAATTIPILMACMTTLTFVCCRKNKDKIFLKIPEPRDLITDTLDNNNKNSFNNLYVPLKEEQSCKISLVIDKQAGEPHC</sequence>
<dbReference type="InterPro" id="IPR036116">
    <property type="entry name" value="FN3_sf"/>
</dbReference>
<feature type="transmembrane region" description="Helical" evidence="1">
    <location>
        <begin position="299"/>
        <end position="321"/>
    </location>
</feature>
<keyword evidence="1" id="KW-1133">Transmembrane helix</keyword>
<dbReference type="EMBL" id="CM012454">
    <property type="protein sequence ID" value="RVE60180.1"/>
    <property type="molecule type" value="Genomic_DNA"/>
</dbReference>
<dbReference type="OrthoDB" id="8953415at2759"/>
<evidence type="ECO:0000256" key="1">
    <source>
        <dbReference type="SAM" id="Phobius"/>
    </source>
</evidence>
<evidence type="ECO:0000313" key="4">
    <source>
        <dbReference type="Proteomes" id="UP000283210"/>
    </source>
</evidence>
<keyword evidence="4" id="KW-1185">Reference proteome</keyword>
<evidence type="ECO:0000256" key="2">
    <source>
        <dbReference type="SAM" id="SignalP"/>
    </source>
</evidence>
<proteinExistence type="predicted"/>
<keyword evidence="1" id="KW-0472">Membrane</keyword>
<reference evidence="3 4" key="2">
    <citation type="submission" date="2019-01" db="EMBL/GenBank/DDBJ databases">
        <title>A chromosome length genome reference of the Java medaka (oryzias javanicus).</title>
        <authorList>
            <person name="Herpin A."/>
            <person name="Takehana Y."/>
            <person name="Naruse K."/>
            <person name="Ansai S."/>
            <person name="Kawaguchi M."/>
        </authorList>
    </citation>
    <scope>NUCLEOTIDE SEQUENCE [LARGE SCALE GENOMIC DNA]</scope>
    <source>
        <strain evidence="3">RS831</strain>
        <tissue evidence="3">Whole body</tissue>
    </source>
</reference>
<dbReference type="Gene3D" id="2.60.40.10">
    <property type="entry name" value="Immunoglobulins"/>
    <property type="match status" value="1"/>
</dbReference>
<organism evidence="3 4">
    <name type="scientific">Oryzias javanicus</name>
    <name type="common">Javanese ricefish</name>
    <name type="synonym">Aplocheilus javanicus</name>
    <dbReference type="NCBI Taxonomy" id="123683"/>
    <lineage>
        <taxon>Eukaryota</taxon>
        <taxon>Metazoa</taxon>
        <taxon>Chordata</taxon>
        <taxon>Craniata</taxon>
        <taxon>Vertebrata</taxon>
        <taxon>Euteleostomi</taxon>
        <taxon>Actinopterygii</taxon>
        <taxon>Neopterygii</taxon>
        <taxon>Teleostei</taxon>
        <taxon>Neoteleostei</taxon>
        <taxon>Acanthomorphata</taxon>
        <taxon>Ovalentaria</taxon>
        <taxon>Atherinomorphae</taxon>
        <taxon>Beloniformes</taxon>
        <taxon>Adrianichthyidae</taxon>
        <taxon>Oryziinae</taxon>
        <taxon>Oryzias</taxon>
    </lineage>
</organism>
<keyword evidence="1" id="KW-0812">Transmembrane</keyword>
<dbReference type="Proteomes" id="UP000283210">
    <property type="component" value="Chromosome 18"/>
</dbReference>
<evidence type="ECO:0008006" key="5">
    <source>
        <dbReference type="Google" id="ProtNLM"/>
    </source>
</evidence>
<name>A0A3S2NVB9_ORYJA</name>
<accession>A0A3S2NVB9</accession>
<dbReference type="OMA" id="IEECPSY"/>